<evidence type="ECO:0000256" key="11">
    <source>
        <dbReference type="SAM" id="Phobius"/>
    </source>
</evidence>
<keyword evidence="3 10" id="KW-0813">Transport</keyword>
<evidence type="ECO:0000256" key="1">
    <source>
        <dbReference type="ARBA" id="ARBA00004225"/>
    </source>
</evidence>
<comment type="similarity">
    <text evidence="2 10">Belongs to the mitochondrial carrier (TC 2.A.29) family.</text>
</comment>
<dbReference type="Pfam" id="PF00153">
    <property type="entry name" value="Mito_carr"/>
    <property type="match status" value="3"/>
</dbReference>
<dbReference type="PANTHER" id="PTHR45624">
    <property type="entry name" value="MITOCHONDRIAL BASIC AMINO ACIDS TRANSPORTER-RELATED"/>
    <property type="match status" value="1"/>
</dbReference>
<keyword evidence="5" id="KW-0677">Repeat</keyword>
<evidence type="ECO:0008006" key="14">
    <source>
        <dbReference type="Google" id="ProtNLM"/>
    </source>
</evidence>
<dbReference type="GO" id="GO:0031966">
    <property type="term" value="C:mitochondrial membrane"/>
    <property type="evidence" value="ECO:0007669"/>
    <property type="project" value="UniProtKB-SubCell"/>
</dbReference>
<evidence type="ECO:0000256" key="10">
    <source>
        <dbReference type="RuleBase" id="RU000488"/>
    </source>
</evidence>
<dbReference type="OrthoDB" id="409586at2759"/>
<reference evidence="12 13" key="1">
    <citation type="submission" date="2015-02" db="EMBL/GenBank/DDBJ databases">
        <authorList>
            <person name="Chooi Y.-H."/>
        </authorList>
    </citation>
    <scope>NUCLEOTIDE SEQUENCE [LARGE SCALE GENOMIC DNA]</scope>
    <source>
        <strain evidence="12">E3</strain>
    </source>
</reference>
<evidence type="ECO:0000256" key="2">
    <source>
        <dbReference type="ARBA" id="ARBA00006375"/>
    </source>
</evidence>
<keyword evidence="7" id="KW-0496">Mitochondrion</keyword>
<evidence type="ECO:0000313" key="12">
    <source>
        <dbReference type="EMBL" id="CEP02763.1"/>
    </source>
</evidence>
<keyword evidence="13" id="KW-1185">Reference proteome</keyword>
<dbReference type="InterPro" id="IPR018108">
    <property type="entry name" value="MCP_transmembrane"/>
</dbReference>
<comment type="subcellular location">
    <subcellularLocation>
        <location evidence="1">Mitochondrion membrane</location>
        <topology evidence="1">Multi-pass membrane protein</topology>
    </subcellularLocation>
</comment>
<dbReference type="AlphaFoldDB" id="A0A0G4J586"/>
<evidence type="ECO:0000256" key="7">
    <source>
        <dbReference type="ARBA" id="ARBA00023128"/>
    </source>
</evidence>
<evidence type="ECO:0000256" key="5">
    <source>
        <dbReference type="ARBA" id="ARBA00022737"/>
    </source>
</evidence>
<keyword evidence="4 9" id="KW-0812">Transmembrane</keyword>
<accession>A0A0G4J586</accession>
<name>A0A0G4J586_PLABS</name>
<dbReference type="PROSITE" id="PS50920">
    <property type="entry name" value="SOLCAR"/>
    <property type="match status" value="3"/>
</dbReference>
<feature type="repeat" description="Solcar" evidence="9">
    <location>
        <begin position="246"/>
        <end position="333"/>
    </location>
</feature>
<organism evidence="12 13">
    <name type="scientific">Plasmodiophora brassicae</name>
    <name type="common">Clubroot disease agent</name>
    <dbReference type="NCBI Taxonomy" id="37360"/>
    <lineage>
        <taxon>Eukaryota</taxon>
        <taxon>Sar</taxon>
        <taxon>Rhizaria</taxon>
        <taxon>Endomyxa</taxon>
        <taxon>Phytomyxea</taxon>
        <taxon>Plasmodiophorida</taxon>
        <taxon>Plasmodiophoridae</taxon>
        <taxon>Plasmodiophora</taxon>
    </lineage>
</organism>
<dbReference type="InterPro" id="IPR002067">
    <property type="entry name" value="MCP"/>
</dbReference>
<protein>
    <recommendedName>
        <fullName evidence="14">Mitochondrial carrier protein</fullName>
    </recommendedName>
</protein>
<evidence type="ECO:0000256" key="6">
    <source>
        <dbReference type="ARBA" id="ARBA00022989"/>
    </source>
</evidence>
<dbReference type="EMBL" id="CDSF01000133">
    <property type="protein sequence ID" value="CEP02763.1"/>
    <property type="molecule type" value="Genomic_DNA"/>
</dbReference>
<dbReference type="Proteomes" id="UP000039324">
    <property type="component" value="Unassembled WGS sequence"/>
</dbReference>
<evidence type="ECO:0000313" key="13">
    <source>
        <dbReference type="Proteomes" id="UP000039324"/>
    </source>
</evidence>
<keyword evidence="8 9" id="KW-0472">Membrane</keyword>
<gene>
    <name evidence="12" type="ORF">PBRA_002730</name>
</gene>
<dbReference type="InterPro" id="IPR023395">
    <property type="entry name" value="MCP_dom_sf"/>
</dbReference>
<dbReference type="STRING" id="37360.A0A0G4J586"/>
<dbReference type="InterPro" id="IPR050567">
    <property type="entry name" value="Mitochondrial_Carrier"/>
</dbReference>
<sequence>MGAWPTGSAATATFHCWPTYPLQRAMELEEPASSAAQALSIDKRHVYHAVRDSLAGINGAAAKMLLGHPFDTIKVRMQACEGNRFRTLFGSVRSTLLVDGPLGFYRGLSVTVPGLFVYNTVLFSFYGFACDVIRIGSGSPTSQLSQREIATAGALAGAAANVIHSPFEYVRCRLQASPPTQASLVGTMRAVYRSSGFAGLYRGLHLTLAREVPANALYFSTFEYLVRQYTPPHSGQDSGDFRVHQVPPYVIAIAGGLAGIANWMFVFPIDTIKSRWQTDSLTSPKYASVLDCIRQTYLKERWSGFWRGLSSCLTRAFVANSATFVAVEATQRILNSRSNE</sequence>
<feature type="repeat" description="Solcar" evidence="9">
    <location>
        <begin position="47"/>
        <end position="132"/>
    </location>
</feature>
<evidence type="ECO:0000256" key="8">
    <source>
        <dbReference type="ARBA" id="ARBA00023136"/>
    </source>
</evidence>
<dbReference type="PRINTS" id="PR00926">
    <property type="entry name" value="MITOCARRIER"/>
</dbReference>
<feature type="transmembrane region" description="Helical" evidence="11">
    <location>
        <begin position="246"/>
        <end position="267"/>
    </location>
</feature>
<dbReference type="SUPFAM" id="SSF103506">
    <property type="entry name" value="Mitochondrial carrier"/>
    <property type="match status" value="1"/>
</dbReference>
<dbReference type="Gene3D" id="1.50.40.10">
    <property type="entry name" value="Mitochondrial carrier domain"/>
    <property type="match status" value="1"/>
</dbReference>
<feature type="repeat" description="Solcar" evidence="9">
    <location>
        <begin position="144"/>
        <end position="228"/>
    </location>
</feature>
<dbReference type="GO" id="GO:0022857">
    <property type="term" value="F:transmembrane transporter activity"/>
    <property type="evidence" value="ECO:0007669"/>
    <property type="project" value="TreeGrafter"/>
</dbReference>
<keyword evidence="6 11" id="KW-1133">Transmembrane helix</keyword>
<evidence type="ECO:0000256" key="3">
    <source>
        <dbReference type="ARBA" id="ARBA00022448"/>
    </source>
</evidence>
<evidence type="ECO:0000256" key="4">
    <source>
        <dbReference type="ARBA" id="ARBA00022692"/>
    </source>
</evidence>
<dbReference type="OMA" id="NWAVGIP"/>
<evidence type="ECO:0000256" key="9">
    <source>
        <dbReference type="PROSITE-ProRule" id="PRU00282"/>
    </source>
</evidence>
<proteinExistence type="inferred from homology"/>